<sequence length="337" mass="38837">MYKILIADDEQLMRDALQIMIEKVPGFEVAFSVSNGEDAVELCRKEKPDIVFMDIMMPGMSGIEASKRIYANNPEITIYILSSYNHFDFAIEALRAKVKEYISKPVSCDMIRALLEKHSKSSQPEQLYWNMTLKVLKEKDFKQMYYQVPEIVQELYRSCGANRGQIQTAAEQLGQNSFNYLGRVSARPVDCAEMFPLSEAALAAPAGMEIWLFRVLDYIFQQTSIRKYELLQNVFSYINARIQEEIGLTQIIENCAVSQGYLSRIFKNCLNVSVMEYLHLRKLMLAKEYFQSTDLSIAEVAFRLGYNESGYFSKVFKKYENITVYQYKKAVGASSER</sequence>
<dbReference type="CDD" id="cd17536">
    <property type="entry name" value="REC_YesN-like"/>
    <property type="match status" value="1"/>
</dbReference>
<dbReference type="PANTHER" id="PTHR43280">
    <property type="entry name" value="ARAC-FAMILY TRANSCRIPTIONAL REGULATOR"/>
    <property type="match status" value="1"/>
</dbReference>
<dbReference type="SMART" id="SM00448">
    <property type="entry name" value="REC"/>
    <property type="match status" value="1"/>
</dbReference>
<dbReference type="EMBL" id="SVNY01000002">
    <property type="protein sequence ID" value="MBE6832706.1"/>
    <property type="molecule type" value="Genomic_DNA"/>
</dbReference>
<dbReference type="InterPro" id="IPR009057">
    <property type="entry name" value="Homeodomain-like_sf"/>
</dbReference>
<dbReference type="SMART" id="SM00342">
    <property type="entry name" value="HTH_ARAC"/>
    <property type="match status" value="1"/>
</dbReference>
<dbReference type="RefSeq" id="WP_027103941.1">
    <property type="nucleotide sequence ID" value="NZ_JBKWRC010000001.1"/>
</dbReference>
<feature type="modified residue" description="4-aspartylphosphate" evidence="6">
    <location>
        <position position="54"/>
    </location>
</feature>
<evidence type="ECO:0000259" key="7">
    <source>
        <dbReference type="PROSITE" id="PS01124"/>
    </source>
</evidence>
<reference evidence="9" key="1">
    <citation type="submission" date="2019-04" db="EMBL/GenBank/DDBJ databases">
        <title>Evolution of Biomass-Degrading Anaerobic Consortia Revealed by Metagenomics.</title>
        <authorList>
            <person name="Peng X."/>
        </authorList>
    </citation>
    <scope>NUCLEOTIDE SEQUENCE</scope>
    <source>
        <strain evidence="9">SIG551</strain>
    </source>
</reference>
<evidence type="ECO:0000313" key="10">
    <source>
        <dbReference type="Proteomes" id="UP000754750"/>
    </source>
</evidence>
<organism evidence="9 10">
    <name type="scientific">Faecalispora sporosphaeroides</name>
    <dbReference type="NCBI Taxonomy" id="1549"/>
    <lineage>
        <taxon>Bacteria</taxon>
        <taxon>Bacillati</taxon>
        <taxon>Bacillota</taxon>
        <taxon>Clostridia</taxon>
        <taxon>Eubacteriales</taxon>
        <taxon>Oscillospiraceae</taxon>
        <taxon>Faecalispora</taxon>
    </lineage>
</organism>
<dbReference type="Proteomes" id="UP000754750">
    <property type="component" value="Unassembled WGS sequence"/>
</dbReference>
<dbReference type="GO" id="GO:0043565">
    <property type="term" value="F:sequence-specific DNA binding"/>
    <property type="evidence" value="ECO:0007669"/>
    <property type="project" value="InterPro"/>
</dbReference>
<dbReference type="Pfam" id="PF00072">
    <property type="entry name" value="Response_reg"/>
    <property type="match status" value="1"/>
</dbReference>
<gene>
    <name evidence="9" type="ORF">E7512_03855</name>
</gene>
<keyword evidence="6" id="KW-0597">Phosphoprotein</keyword>
<dbReference type="InterPro" id="IPR011006">
    <property type="entry name" value="CheY-like_superfamily"/>
</dbReference>
<accession>A0A928KTM2</accession>
<evidence type="ECO:0000256" key="4">
    <source>
        <dbReference type="ARBA" id="ARBA00023163"/>
    </source>
</evidence>
<dbReference type="Gene3D" id="3.40.50.2300">
    <property type="match status" value="1"/>
</dbReference>
<feature type="domain" description="Response regulatory" evidence="8">
    <location>
        <begin position="3"/>
        <end position="119"/>
    </location>
</feature>
<dbReference type="AlphaFoldDB" id="A0A928KTM2"/>
<feature type="domain" description="HTH araC/xylS-type" evidence="7">
    <location>
        <begin position="232"/>
        <end position="330"/>
    </location>
</feature>
<evidence type="ECO:0000256" key="3">
    <source>
        <dbReference type="ARBA" id="ARBA00023125"/>
    </source>
</evidence>
<dbReference type="PROSITE" id="PS50110">
    <property type="entry name" value="RESPONSE_REGULATORY"/>
    <property type="match status" value="1"/>
</dbReference>
<keyword evidence="2" id="KW-0805">Transcription regulation</keyword>
<evidence type="ECO:0000256" key="5">
    <source>
        <dbReference type="ARBA" id="ARBA00024867"/>
    </source>
</evidence>
<evidence type="ECO:0000256" key="2">
    <source>
        <dbReference type="ARBA" id="ARBA00023015"/>
    </source>
</evidence>
<keyword evidence="3" id="KW-0238">DNA-binding</keyword>
<comment type="function">
    <text evidence="5">May play the central regulatory role in sporulation. It may be an element of the effector pathway responsible for the activation of sporulation genes in response to nutritional stress. Spo0A may act in concert with spo0H (a sigma factor) to control the expression of some genes that are critical to the sporulation process.</text>
</comment>
<dbReference type="Gene3D" id="1.10.10.60">
    <property type="entry name" value="Homeodomain-like"/>
    <property type="match status" value="2"/>
</dbReference>
<dbReference type="PROSITE" id="PS01124">
    <property type="entry name" value="HTH_ARAC_FAMILY_2"/>
    <property type="match status" value="1"/>
</dbReference>
<dbReference type="GO" id="GO:0003700">
    <property type="term" value="F:DNA-binding transcription factor activity"/>
    <property type="evidence" value="ECO:0007669"/>
    <property type="project" value="InterPro"/>
</dbReference>
<protein>
    <recommendedName>
        <fullName evidence="1">Stage 0 sporulation protein A homolog</fullName>
    </recommendedName>
</protein>
<comment type="caution">
    <text evidence="9">The sequence shown here is derived from an EMBL/GenBank/DDBJ whole genome shotgun (WGS) entry which is preliminary data.</text>
</comment>
<evidence type="ECO:0000256" key="6">
    <source>
        <dbReference type="PROSITE-ProRule" id="PRU00169"/>
    </source>
</evidence>
<dbReference type="InterPro" id="IPR001789">
    <property type="entry name" value="Sig_transdc_resp-reg_receiver"/>
</dbReference>
<dbReference type="InterPro" id="IPR018060">
    <property type="entry name" value="HTH_AraC"/>
</dbReference>
<evidence type="ECO:0000313" key="9">
    <source>
        <dbReference type="EMBL" id="MBE6832706.1"/>
    </source>
</evidence>
<dbReference type="SUPFAM" id="SSF52172">
    <property type="entry name" value="CheY-like"/>
    <property type="match status" value="1"/>
</dbReference>
<dbReference type="SUPFAM" id="SSF46689">
    <property type="entry name" value="Homeodomain-like"/>
    <property type="match status" value="2"/>
</dbReference>
<evidence type="ECO:0000256" key="1">
    <source>
        <dbReference type="ARBA" id="ARBA00018672"/>
    </source>
</evidence>
<dbReference type="GO" id="GO:0000160">
    <property type="term" value="P:phosphorelay signal transduction system"/>
    <property type="evidence" value="ECO:0007669"/>
    <property type="project" value="InterPro"/>
</dbReference>
<keyword evidence="4" id="KW-0804">Transcription</keyword>
<evidence type="ECO:0000259" key="8">
    <source>
        <dbReference type="PROSITE" id="PS50110"/>
    </source>
</evidence>
<proteinExistence type="predicted"/>
<name>A0A928KTM2_9FIRM</name>
<dbReference type="Pfam" id="PF12833">
    <property type="entry name" value="HTH_18"/>
    <property type="match status" value="1"/>
</dbReference>
<dbReference type="PANTHER" id="PTHR43280:SF28">
    <property type="entry name" value="HTH-TYPE TRANSCRIPTIONAL ACTIVATOR RHAS"/>
    <property type="match status" value="1"/>
</dbReference>